<comment type="catalytic activity">
    <reaction evidence="6">
        <text>L-threonyl-[protein] + ATP = 3-O-(5'-adenylyl)-L-threonyl-[protein] + diphosphate</text>
        <dbReference type="Rhea" id="RHEA:54292"/>
        <dbReference type="Rhea" id="RHEA-COMP:11060"/>
        <dbReference type="Rhea" id="RHEA-COMP:13847"/>
        <dbReference type="ChEBI" id="CHEBI:30013"/>
        <dbReference type="ChEBI" id="CHEBI:30616"/>
        <dbReference type="ChEBI" id="CHEBI:33019"/>
        <dbReference type="ChEBI" id="CHEBI:138113"/>
        <dbReference type="EC" id="2.7.7.108"/>
    </reaction>
</comment>
<keyword evidence="1" id="KW-0808">Transferase</keyword>
<name>A0ABS9IUD6_9ACTN</name>
<accession>A0ABS9IUD6</accession>
<evidence type="ECO:0000313" key="11">
    <source>
        <dbReference type="Proteomes" id="UP001200110"/>
    </source>
</evidence>
<feature type="region of interest" description="Disordered" evidence="8">
    <location>
        <begin position="206"/>
        <end position="269"/>
    </location>
</feature>
<evidence type="ECO:0000313" key="10">
    <source>
        <dbReference type="EMBL" id="MCF8589092.1"/>
    </source>
</evidence>
<dbReference type="SUPFAM" id="SSF140931">
    <property type="entry name" value="Fic-like"/>
    <property type="match status" value="1"/>
</dbReference>
<dbReference type="Proteomes" id="UP001200110">
    <property type="component" value="Unassembled WGS sequence"/>
</dbReference>
<dbReference type="InterPro" id="IPR003812">
    <property type="entry name" value="Fido"/>
</dbReference>
<keyword evidence="11" id="KW-1185">Reference proteome</keyword>
<evidence type="ECO:0000256" key="1">
    <source>
        <dbReference type="ARBA" id="ARBA00022679"/>
    </source>
</evidence>
<dbReference type="PANTHER" id="PTHR39560:SF1">
    <property type="entry name" value="PROTEIN ADENYLYLTRANSFERASE FIC-RELATED"/>
    <property type="match status" value="1"/>
</dbReference>
<evidence type="ECO:0000256" key="6">
    <source>
        <dbReference type="ARBA" id="ARBA00047939"/>
    </source>
</evidence>
<reference evidence="10 11" key="1">
    <citation type="submission" date="2022-01" db="EMBL/GenBank/DDBJ databases">
        <authorList>
            <person name="Huang Y."/>
        </authorList>
    </citation>
    <scope>NUCLEOTIDE SEQUENCE [LARGE SCALE GENOMIC DNA]</scope>
    <source>
        <strain evidence="10 11">HY366</strain>
    </source>
</reference>
<evidence type="ECO:0000256" key="7">
    <source>
        <dbReference type="ARBA" id="ARBA00048696"/>
    </source>
</evidence>
<evidence type="ECO:0000256" key="4">
    <source>
        <dbReference type="ARBA" id="ARBA00022840"/>
    </source>
</evidence>
<evidence type="ECO:0000256" key="5">
    <source>
        <dbReference type="ARBA" id="ARBA00034531"/>
    </source>
</evidence>
<dbReference type="PROSITE" id="PS51459">
    <property type="entry name" value="FIDO"/>
    <property type="match status" value="1"/>
</dbReference>
<evidence type="ECO:0000256" key="3">
    <source>
        <dbReference type="ARBA" id="ARBA00022741"/>
    </source>
</evidence>
<evidence type="ECO:0000256" key="8">
    <source>
        <dbReference type="SAM" id="MobiDB-lite"/>
    </source>
</evidence>
<sequence length="269" mass="30028">MASSHADWDATFIPGTHILANKLDITDPSTLAETEYAISSIAQGEIEDGTVQIERSYDQRHLLAIHHHLFRDIYEWAGTVRTYPLWRNPVVPFADPELIPVYLDHAYQKIAQTEWEKLDHRQFSQAAATVYASVNFAHPSREGNGRAAKTFMTHLANDHGWDLDFDRVPARAWNQAAALSAPDRGTFEPVPDELFPVFERLTIIRTPAAPSTQPPHPTATELAARGPLSAGPDAPRGPQREASLPPRSSRTTRPPRRGHDERKRGGPMT</sequence>
<feature type="domain" description="Fido" evidence="9">
    <location>
        <begin position="57"/>
        <end position="196"/>
    </location>
</feature>
<gene>
    <name evidence="10" type="ORF">L5G33_11540</name>
</gene>
<organism evidence="10 11">
    <name type="scientific">Gordonia liuliyuniae</name>
    <dbReference type="NCBI Taxonomy" id="2911517"/>
    <lineage>
        <taxon>Bacteria</taxon>
        <taxon>Bacillati</taxon>
        <taxon>Actinomycetota</taxon>
        <taxon>Actinomycetes</taxon>
        <taxon>Mycobacteriales</taxon>
        <taxon>Gordoniaceae</taxon>
        <taxon>Gordonia</taxon>
    </lineage>
</organism>
<keyword evidence="2" id="KW-0548">Nucleotidyltransferase</keyword>
<dbReference type="RefSeq" id="WP_236998331.1">
    <property type="nucleotide sequence ID" value="NZ_JAKKOR010000008.1"/>
</dbReference>
<evidence type="ECO:0000256" key="2">
    <source>
        <dbReference type="ARBA" id="ARBA00022695"/>
    </source>
</evidence>
<keyword evidence="4" id="KW-0067">ATP-binding</keyword>
<dbReference type="EMBL" id="JAKKOR010000008">
    <property type="protein sequence ID" value="MCF8589092.1"/>
    <property type="molecule type" value="Genomic_DNA"/>
</dbReference>
<comment type="caution">
    <text evidence="10">The sequence shown here is derived from an EMBL/GenBank/DDBJ whole genome shotgun (WGS) entry which is preliminary data.</text>
</comment>
<comment type="catalytic activity">
    <reaction evidence="7">
        <text>L-tyrosyl-[protein] + ATP = O-(5'-adenylyl)-L-tyrosyl-[protein] + diphosphate</text>
        <dbReference type="Rhea" id="RHEA:54288"/>
        <dbReference type="Rhea" id="RHEA-COMP:10136"/>
        <dbReference type="Rhea" id="RHEA-COMP:13846"/>
        <dbReference type="ChEBI" id="CHEBI:30616"/>
        <dbReference type="ChEBI" id="CHEBI:33019"/>
        <dbReference type="ChEBI" id="CHEBI:46858"/>
        <dbReference type="ChEBI" id="CHEBI:83624"/>
        <dbReference type="EC" id="2.7.7.108"/>
    </reaction>
</comment>
<evidence type="ECO:0000259" key="9">
    <source>
        <dbReference type="PROSITE" id="PS51459"/>
    </source>
</evidence>
<dbReference type="InterPro" id="IPR036597">
    <property type="entry name" value="Fido-like_dom_sf"/>
</dbReference>
<dbReference type="Pfam" id="PF02661">
    <property type="entry name" value="Fic"/>
    <property type="match status" value="1"/>
</dbReference>
<protein>
    <recommendedName>
        <fullName evidence="5">protein adenylyltransferase</fullName>
        <ecNumber evidence="5">2.7.7.108</ecNumber>
    </recommendedName>
</protein>
<feature type="compositionally biased region" description="Basic and acidic residues" evidence="8">
    <location>
        <begin position="257"/>
        <end position="269"/>
    </location>
</feature>
<dbReference type="EC" id="2.7.7.108" evidence="5"/>
<proteinExistence type="predicted"/>
<dbReference type="Gene3D" id="1.10.3290.10">
    <property type="entry name" value="Fido-like domain"/>
    <property type="match status" value="1"/>
</dbReference>
<dbReference type="PANTHER" id="PTHR39560">
    <property type="entry name" value="PROTEIN ADENYLYLTRANSFERASE FIC-RELATED"/>
    <property type="match status" value="1"/>
</dbReference>
<keyword evidence="3" id="KW-0547">Nucleotide-binding</keyword>